<comment type="caution">
    <text evidence="2">The sequence shown here is derived from an EMBL/GenBank/DDBJ whole genome shotgun (WGS) entry which is preliminary data.</text>
</comment>
<organism evidence="2 3">
    <name type="scientific">Paraphoma chrysanthemicola</name>
    <dbReference type="NCBI Taxonomy" id="798071"/>
    <lineage>
        <taxon>Eukaryota</taxon>
        <taxon>Fungi</taxon>
        <taxon>Dikarya</taxon>
        <taxon>Ascomycota</taxon>
        <taxon>Pezizomycotina</taxon>
        <taxon>Dothideomycetes</taxon>
        <taxon>Pleosporomycetidae</taxon>
        <taxon>Pleosporales</taxon>
        <taxon>Pleosporineae</taxon>
        <taxon>Phaeosphaeriaceae</taxon>
        <taxon>Paraphoma</taxon>
    </lineage>
</organism>
<dbReference type="OrthoDB" id="10366575at2759"/>
<sequence length="325" mass="34620">MSLQACREGTLKPWHPDGGKLLVATVDITSHGEEDLVVAHGPPLDTSPPPPCTAATTPTPTPTHRPFEICISLCVQRSNMAALHLKLSLRIDPTVATPASIADIFSSEVIRLDEWMGSLTNVDLPVVPGVVLEVQVIFDADAATTLITSNEEGMEFVPTDYDGTEADHHLADRSNDLTSDNNTRVDHVDDGTGAGQMQITSVVEHVSFSDIVSNLSGQDETMIDALGNVALQSQTPCLQPVCFETTVYEVLAAGDIWPTADILAGIGMPADDGGYETILTNFLEEPEQPNIDSLLENQPEGGNHFALANTQLAVQMNDLGTTVAA</sequence>
<reference evidence="2" key="1">
    <citation type="journal article" date="2021" name="Nat. Commun.">
        <title>Genetic determinants of endophytism in the Arabidopsis root mycobiome.</title>
        <authorList>
            <person name="Mesny F."/>
            <person name="Miyauchi S."/>
            <person name="Thiergart T."/>
            <person name="Pickel B."/>
            <person name="Atanasova L."/>
            <person name="Karlsson M."/>
            <person name="Huettel B."/>
            <person name="Barry K.W."/>
            <person name="Haridas S."/>
            <person name="Chen C."/>
            <person name="Bauer D."/>
            <person name="Andreopoulos W."/>
            <person name="Pangilinan J."/>
            <person name="LaButti K."/>
            <person name="Riley R."/>
            <person name="Lipzen A."/>
            <person name="Clum A."/>
            <person name="Drula E."/>
            <person name="Henrissat B."/>
            <person name="Kohler A."/>
            <person name="Grigoriev I.V."/>
            <person name="Martin F.M."/>
            <person name="Hacquard S."/>
        </authorList>
    </citation>
    <scope>NUCLEOTIDE SEQUENCE</scope>
    <source>
        <strain evidence="2">MPI-SDFR-AT-0120</strain>
    </source>
</reference>
<evidence type="ECO:0000313" key="3">
    <source>
        <dbReference type="Proteomes" id="UP000813461"/>
    </source>
</evidence>
<keyword evidence="3" id="KW-1185">Reference proteome</keyword>
<dbReference type="Proteomes" id="UP000813461">
    <property type="component" value="Unassembled WGS sequence"/>
</dbReference>
<protein>
    <submittedName>
        <fullName evidence="2">Uncharacterized protein</fullName>
    </submittedName>
</protein>
<dbReference type="AlphaFoldDB" id="A0A8K0QX00"/>
<feature type="region of interest" description="Disordered" evidence="1">
    <location>
        <begin position="42"/>
        <end position="61"/>
    </location>
</feature>
<gene>
    <name evidence="2" type="ORF">FB567DRAFT_553443</name>
</gene>
<dbReference type="EMBL" id="JAGMVJ010000020">
    <property type="protein sequence ID" value="KAH7075177.1"/>
    <property type="molecule type" value="Genomic_DNA"/>
</dbReference>
<name>A0A8K0QX00_9PLEO</name>
<proteinExistence type="predicted"/>
<evidence type="ECO:0000313" key="2">
    <source>
        <dbReference type="EMBL" id="KAH7075177.1"/>
    </source>
</evidence>
<accession>A0A8K0QX00</accession>
<evidence type="ECO:0000256" key="1">
    <source>
        <dbReference type="SAM" id="MobiDB-lite"/>
    </source>
</evidence>